<dbReference type="EMBL" id="JBBPFD010000009">
    <property type="protein sequence ID" value="KAK7913576.1"/>
    <property type="molecule type" value="Genomic_DNA"/>
</dbReference>
<keyword evidence="3" id="KW-1185">Reference proteome</keyword>
<dbReference type="SUPFAM" id="SSF54236">
    <property type="entry name" value="Ubiquitin-like"/>
    <property type="match status" value="1"/>
</dbReference>
<evidence type="ECO:0000259" key="1">
    <source>
        <dbReference type="PROSITE" id="PS50053"/>
    </source>
</evidence>
<organism evidence="2 3">
    <name type="scientific">Mugilogobius chulae</name>
    <name type="common">yellowstripe goby</name>
    <dbReference type="NCBI Taxonomy" id="88201"/>
    <lineage>
        <taxon>Eukaryota</taxon>
        <taxon>Metazoa</taxon>
        <taxon>Chordata</taxon>
        <taxon>Craniata</taxon>
        <taxon>Vertebrata</taxon>
        <taxon>Euteleostomi</taxon>
        <taxon>Actinopterygii</taxon>
        <taxon>Neopterygii</taxon>
        <taxon>Teleostei</taxon>
        <taxon>Neoteleostei</taxon>
        <taxon>Acanthomorphata</taxon>
        <taxon>Gobiaria</taxon>
        <taxon>Gobiiformes</taxon>
        <taxon>Gobioidei</taxon>
        <taxon>Gobiidae</taxon>
        <taxon>Gobionellinae</taxon>
        <taxon>Mugilogobius</taxon>
    </lineage>
</organism>
<dbReference type="Gene3D" id="3.10.20.90">
    <property type="entry name" value="Phosphatidylinositol 3-kinase Catalytic Subunit, Chain A, domain 1"/>
    <property type="match status" value="1"/>
</dbReference>
<feature type="domain" description="Ubiquitin-like" evidence="1">
    <location>
        <begin position="27"/>
        <end position="78"/>
    </location>
</feature>
<dbReference type="Proteomes" id="UP001460270">
    <property type="component" value="Unassembled WGS sequence"/>
</dbReference>
<dbReference type="AlphaFoldDB" id="A0AAW0PDD1"/>
<dbReference type="InterPro" id="IPR029071">
    <property type="entry name" value="Ubiquitin-like_domsf"/>
</dbReference>
<accession>A0AAW0PDD1</accession>
<evidence type="ECO:0000313" key="3">
    <source>
        <dbReference type="Proteomes" id="UP001460270"/>
    </source>
</evidence>
<name>A0AAW0PDD1_9GOBI</name>
<sequence>MSIHETKSVCASESLTSPHIIKGEKYLWDEISEENDNYTSDDFQLVFKGHTLDDDNYLYEVGIRNGSEIQLIKRMRPESIRCGSSSGRRNSMDRLVDFDVCNIQ</sequence>
<protein>
    <recommendedName>
        <fullName evidence="1">Ubiquitin-like domain-containing protein</fullName>
    </recommendedName>
</protein>
<dbReference type="PROSITE" id="PS50053">
    <property type="entry name" value="UBIQUITIN_2"/>
    <property type="match status" value="1"/>
</dbReference>
<dbReference type="InterPro" id="IPR000626">
    <property type="entry name" value="Ubiquitin-like_dom"/>
</dbReference>
<reference evidence="3" key="1">
    <citation type="submission" date="2024-04" db="EMBL/GenBank/DDBJ databases">
        <title>Salinicola lusitanus LLJ914,a marine bacterium isolated from the Okinawa Trough.</title>
        <authorList>
            <person name="Li J."/>
        </authorList>
    </citation>
    <scope>NUCLEOTIDE SEQUENCE [LARGE SCALE GENOMIC DNA]</scope>
</reference>
<gene>
    <name evidence="2" type="ORF">WMY93_013787</name>
</gene>
<proteinExistence type="predicted"/>
<evidence type="ECO:0000313" key="2">
    <source>
        <dbReference type="EMBL" id="KAK7913576.1"/>
    </source>
</evidence>
<comment type="caution">
    <text evidence="2">The sequence shown here is derived from an EMBL/GenBank/DDBJ whole genome shotgun (WGS) entry which is preliminary data.</text>
</comment>